<comment type="caution">
    <text evidence="1">The sequence shown here is derived from an EMBL/GenBank/DDBJ whole genome shotgun (WGS) entry which is preliminary data.</text>
</comment>
<keyword evidence="2" id="KW-1185">Reference proteome</keyword>
<accession>F3GRA3</accession>
<feature type="non-terminal residue" evidence="1">
    <location>
        <position position="1"/>
    </location>
</feature>
<dbReference type="AlphaFoldDB" id="F3GRA3"/>
<proteinExistence type="predicted"/>
<dbReference type="Proteomes" id="UP000004986">
    <property type="component" value="Unassembled WGS sequence"/>
</dbReference>
<feature type="non-terminal residue" evidence="1">
    <location>
        <position position="41"/>
    </location>
</feature>
<sequence>IDASKEHRLAEDMVKRLQIKTTSLDLPVASMSGGNQQKVVL</sequence>
<evidence type="ECO:0000313" key="2">
    <source>
        <dbReference type="Proteomes" id="UP000004986"/>
    </source>
</evidence>
<reference evidence="1 2" key="1">
    <citation type="journal article" date="2011" name="PLoS Pathog.">
        <title>Dynamic evolution of pathogenicity revealed by sequencing and comparative genomics of 19 Pseudomonas syringae isolates.</title>
        <authorList>
            <person name="Baltrus D.A."/>
            <person name="Nishimura M.T."/>
            <person name="Romanchuk A."/>
            <person name="Chang J.H."/>
            <person name="Mukhtar M.S."/>
            <person name="Cherkis K."/>
            <person name="Roach J."/>
            <person name="Grant S.R."/>
            <person name="Jones C.D."/>
            <person name="Dangl J.L."/>
        </authorList>
    </citation>
    <scope>NUCLEOTIDE SEQUENCE [LARGE SCALE GENOMIC DNA]</scope>
    <source>
        <strain evidence="1 2">1704B</strain>
    </source>
</reference>
<evidence type="ECO:0000313" key="1">
    <source>
        <dbReference type="EMBL" id="EGH49606.1"/>
    </source>
</evidence>
<protein>
    <submittedName>
        <fullName evidence="1">ABC transporter</fullName>
    </submittedName>
</protein>
<dbReference type="EMBL" id="AEAI01004478">
    <property type="protein sequence ID" value="EGH49606.1"/>
    <property type="molecule type" value="Genomic_DNA"/>
</dbReference>
<organism evidence="1 2">
    <name type="scientific">Pseudomonas syringae pv. pisi str. 1704B</name>
    <dbReference type="NCBI Taxonomy" id="629263"/>
    <lineage>
        <taxon>Bacteria</taxon>
        <taxon>Pseudomonadati</taxon>
        <taxon>Pseudomonadota</taxon>
        <taxon>Gammaproteobacteria</taxon>
        <taxon>Pseudomonadales</taxon>
        <taxon>Pseudomonadaceae</taxon>
        <taxon>Pseudomonas</taxon>
        <taxon>Pseudomonas syringae</taxon>
    </lineage>
</organism>
<name>F3GRA3_PSESJ</name>
<gene>
    <name evidence="1" type="ORF">PSYPI_47366</name>
</gene>